<evidence type="ECO:0000313" key="3">
    <source>
        <dbReference type="Proteomes" id="UP000016928"/>
    </source>
</evidence>
<name>N4U0I3_FUSC1</name>
<organism evidence="2 3">
    <name type="scientific">Fusarium oxysporum f. sp. cubense (strain race 1)</name>
    <name type="common">Panama disease fungus</name>
    <dbReference type="NCBI Taxonomy" id="1229664"/>
    <lineage>
        <taxon>Eukaryota</taxon>
        <taxon>Fungi</taxon>
        <taxon>Dikarya</taxon>
        <taxon>Ascomycota</taxon>
        <taxon>Pezizomycotina</taxon>
        <taxon>Sordariomycetes</taxon>
        <taxon>Hypocreomycetidae</taxon>
        <taxon>Hypocreales</taxon>
        <taxon>Nectriaceae</taxon>
        <taxon>Fusarium</taxon>
        <taxon>Fusarium oxysporum species complex</taxon>
    </lineage>
</organism>
<dbReference type="AlphaFoldDB" id="N4U0I3"/>
<dbReference type="SUPFAM" id="SSF53335">
    <property type="entry name" value="S-adenosyl-L-methionine-dependent methyltransferases"/>
    <property type="match status" value="1"/>
</dbReference>
<comment type="similarity">
    <text evidence="1">Belongs to the methyltransferase superfamily. LaeA methyltransferase family.</text>
</comment>
<dbReference type="HOGENOM" id="CLU_010595_1_2_1"/>
<dbReference type="PANTHER" id="PTHR43591:SF24">
    <property type="entry name" value="2-METHOXY-6-POLYPRENYL-1,4-BENZOQUINOL METHYLASE, MITOCHONDRIAL"/>
    <property type="match status" value="1"/>
</dbReference>
<dbReference type="PANTHER" id="PTHR43591">
    <property type="entry name" value="METHYLTRANSFERASE"/>
    <property type="match status" value="1"/>
</dbReference>
<dbReference type="GO" id="GO:0008168">
    <property type="term" value="F:methyltransferase activity"/>
    <property type="evidence" value="ECO:0007669"/>
    <property type="project" value="TreeGrafter"/>
</dbReference>
<evidence type="ECO:0008006" key="4">
    <source>
        <dbReference type="Google" id="ProtNLM"/>
    </source>
</evidence>
<dbReference type="EMBL" id="KB730223">
    <property type="protein sequence ID" value="ENH69343.1"/>
    <property type="molecule type" value="Genomic_DNA"/>
</dbReference>
<protein>
    <recommendedName>
        <fullName evidence="4">Methyltransferase</fullName>
    </recommendedName>
</protein>
<proteinExistence type="inferred from homology"/>
<evidence type="ECO:0000313" key="2">
    <source>
        <dbReference type="EMBL" id="ENH69343.1"/>
    </source>
</evidence>
<dbReference type="VEuPathDB" id="FungiDB:FOC1_g10001114"/>
<dbReference type="InterPro" id="IPR029063">
    <property type="entry name" value="SAM-dependent_MTases_sf"/>
</dbReference>
<reference evidence="3" key="2">
    <citation type="journal article" date="2014" name="PLoS ONE">
        <title>Genome and Transcriptome Analysis of the Fungal Pathogen Fusarium oxysporum f. sp. cubense Causing Banana Vascular Wilt Disease.</title>
        <authorList>
            <person name="Guo L."/>
            <person name="Han L."/>
            <person name="Yang L."/>
            <person name="Zeng H."/>
            <person name="Fan D."/>
            <person name="Zhu Y."/>
            <person name="Feng Y."/>
            <person name="Wang G."/>
            <person name="Peng C."/>
            <person name="Jiang X."/>
            <person name="Zhou D."/>
            <person name="Ni P."/>
            <person name="Liang C."/>
            <person name="Liu L."/>
            <person name="Wang J."/>
            <person name="Mao C."/>
            <person name="Fang X."/>
            <person name="Peng M."/>
            <person name="Huang J."/>
        </authorList>
    </citation>
    <scope>NUCLEOTIDE SEQUENCE [LARGE SCALE GENOMIC DNA]</scope>
    <source>
        <strain evidence="3">race 1</strain>
    </source>
</reference>
<evidence type="ECO:0000256" key="1">
    <source>
        <dbReference type="ARBA" id="ARBA00038158"/>
    </source>
</evidence>
<sequence length="369" mass="42346">MATIGADPVIHIDVDDDRDSAAGDDNTSSTASVTSSILNYRFENGRTYHGYKDGKYYMPNDETENDRLDLQHNLFLLTFDNKLGLSPPNLPNFKTGRVLDLGTGTGIWAIDFADEHPEAEVIGVDLSPTQPEFVPPNLQFEIDDIDEEWTYSLPFDYIHSRMMNVSVKNWPEYLRKIFENLAPGGYAELQDVDIMMQSDDNTLTQDHALWKWGFFLAKAGQEHGTPFIETNRLKDIMTEIGFVDVKETPFKWPSNHWPKEKRFKILGEWSNLNTVNLLNGLSMALFTRCLGWTPEEVNVFLVDVRKDLNNPKIHAYWSMYFLPPPFSSQCINTLLAVQFTEGSLKSSRQMRLRSLRPPLFFFNKLNSII</sequence>
<dbReference type="CDD" id="cd02440">
    <property type="entry name" value="AdoMet_MTases"/>
    <property type="match status" value="1"/>
</dbReference>
<gene>
    <name evidence="2" type="ORF">FOC1_g10001114</name>
</gene>
<accession>N4U0I3</accession>
<dbReference type="Gene3D" id="3.40.50.150">
    <property type="entry name" value="Vaccinia Virus protein VP39"/>
    <property type="match status" value="1"/>
</dbReference>
<dbReference type="Proteomes" id="UP000016928">
    <property type="component" value="Unassembled WGS sequence"/>
</dbReference>
<dbReference type="Pfam" id="PF13489">
    <property type="entry name" value="Methyltransf_23"/>
    <property type="match status" value="1"/>
</dbReference>
<dbReference type="STRING" id="1229664.N4U0I3"/>
<dbReference type="OMA" id="NWEIAIN"/>
<dbReference type="OrthoDB" id="2013972at2759"/>
<reference evidence="3" key="1">
    <citation type="submission" date="2012-09" db="EMBL/GenBank/DDBJ databases">
        <title>Genome sequencing and comparative transcriptomics of race 1 and race 4 of banana pathogen: Fusarium oxysporum f. sp. cubense.</title>
        <authorList>
            <person name="Fang X."/>
            <person name="Huang J."/>
        </authorList>
    </citation>
    <scope>NUCLEOTIDE SEQUENCE [LARGE SCALE GENOMIC DNA]</scope>
    <source>
        <strain evidence="3">race 1</strain>
    </source>
</reference>